<evidence type="ECO:0000259" key="7">
    <source>
        <dbReference type="Pfam" id="PF14322"/>
    </source>
</evidence>
<proteinExistence type="inferred from homology"/>
<dbReference type="Proteomes" id="UP000290545">
    <property type="component" value="Unassembled WGS sequence"/>
</dbReference>
<feature type="domain" description="SusD-like N-terminal" evidence="7">
    <location>
        <begin position="95"/>
        <end position="249"/>
    </location>
</feature>
<comment type="subcellular location">
    <subcellularLocation>
        <location evidence="1">Cell outer membrane</location>
    </subcellularLocation>
</comment>
<evidence type="ECO:0000256" key="1">
    <source>
        <dbReference type="ARBA" id="ARBA00004442"/>
    </source>
</evidence>
<evidence type="ECO:0000256" key="4">
    <source>
        <dbReference type="ARBA" id="ARBA00023136"/>
    </source>
</evidence>
<dbReference type="InterPro" id="IPR033985">
    <property type="entry name" value="SusD-like_N"/>
</dbReference>
<evidence type="ECO:0000256" key="2">
    <source>
        <dbReference type="ARBA" id="ARBA00006275"/>
    </source>
</evidence>
<dbReference type="OrthoDB" id="1097962at2"/>
<feature type="domain" description="RagB/SusD" evidence="6">
    <location>
        <begin position="342"/>
        <end position="471"/>
    </location>
</feature>
<dbReference type="InterPro" id="IPR012944">
    <property type="entry name" value="SusD_RagB_dom"/>
</dbReference>
<keyword evidence="5" id="KW-0998">Cell outer membrane</keyword>
<dbReference type="EMBL" id="SDHZ01000001">
    <property type="protein sequence ID" value="RXK86903.1"/>
    <property type="molecule type" value="Genomic_DNA"/>
</dbReference>
<comment type="similarity">
    <text evidence="2">Belongs to the SusD family.</text>
</comment>
<keyword evidence="9" id="KW-1185">Reference proteome</keyword>
<name>A0A4Q1DDZ2_9BACT</name>
<evidence type="ECO:0000256" key="5">
    <source>
        <dbReference type="ARBA" id="ARBA00023237"/>
    </source>
</evidence>
<comment type="caution">
    <text evidence="8">The sequence shown here is derived from an EMBL/GenBank/DDBJ whole genome shotgun (WGS) entry which is preliminary data.</text>
</comment>
<evidence type="ECO:0000256" key="3">
    <source>
        <dbReference type="ARBA" id="ARBA00022729"/>
    </source>
</evidence>
<evidence type="ECO:0000313" key="8">
    <source>
        <dbReference type="EMBL" id="RXK86903.1"/>
    </source>
</evidence>
<evidence type="ECO:0000259" key="6">
    <source>
        <dbReference type="Pfam" id="PF07980"/>
    </source>
</evidence>
<dbReference type="SUPFAM" id="SSF48452">
    <property type="entry name" value="TPR-like"/>
    <property type="match status" value="1"/>
</dbReference>
<dbReference type="Gene3D" id="1.25.40.390">
    <property type="match status" value="1"/>
</dbReference>
<sequence length="499" mass="55635">MSTNWKQYIPRVLAVAIASAALLSCKKWIDVTPQTQVRDDLFFSKQSGFVNAINGVYLAMGDPSMYGREMTFGVVDVIGQMYTLRSTFGAQVYIDAQNYLYSQANVQALTDPIWQNTYNAIANLNSVIENFDKADTAIFSPGNYALLKGEAYALRAFLHFDLARLYAPSYLSAKNAPAIPYVTEFRPKVVPKSSVEVVMQKVLADLLKADTLLVNDPIGSSVVTAATLTDRKQKMNRYAVKATLARVYLWMGDKANALKYAEQVITASTKTFPWITRGAVATSTEESRDRIFSTELIFNLQVTNTAANIKSAAFQLDTTAASIGGGRSTSIAIVDYTRIYDQYETNATNGGVGGNDLRWLYLVRKYTTSTTAVNASFYGKLYQYTSMPSDAARRQPILRVSEMYYIAAECLAETNLPAAINYVNQVRINRNLASFGNAITKEQLDNEIYKEYRKEFPAEGQMFFYYKRLDKSAVPGAVQPFNKQNYIVPLPVKELEFGA</sequence>
<accession>A0A4Q1DDZ2</accession>
<dbReference type="AlphaFoldDB" id="A0A4Q1DDZ2"/>
<dbReference type="RefSeq" id="WP_129002652.1">
    <property type="nucleotide sequence ID" value="NZ_SDHZ01000001.1"/>
</dbReference>
<dbReference type="PROSITE" id="PS51257">
    <property type="entry name" value="PROKAR_LIPOPROTEIN"/>
    <property type="match status" value="1"/>
</dbReference>
<dbReference type="Pfam" id="PF14322">
    <property type="entry name" value="SusD-like_3"/>
    <property type="match status" value="1"/>
</dbReference>
<keyword evidence="4" id="KW-0472">Membrane</keyword>
<keyword evidence="3" id="KW-0732">Signal</keyword>
<organism evidence="8 9">
    <name type="scientific">Filimonas effusa</name>
    <dbReference type="NCBI Taxonomy" id="2508721"/>
    <lineage>
        <taxon>Bacteria</taxon>
        <taxon>Pseudomonadati</taxon>
        <taxon>Bacteroidota</taxon>
        <taxon>Chitinophagia</taxon>
        <taxon>Chitinophagales</taxon>
        <taxon>Chitinophagaceae</taxon>
        <taxon>Filimonas</taxon>
    </lineage>
</organism>
<gene>
    <name evidence="8" type="ORF">ESB13_08965</name>
</gene>
<dbReference type="InterPro" id="IPR011990">
    <property type="entry name" value="TPR-like_helical_dom_sf"/>
</dbReference>
<protein>
    <submittedName>
        <fullName evidence="8">RagB/SusD family nutrient uptake outer membrane protein</fullName>
    </submittedName>
</protein>
<dbReference type="GO" id="GO:0009279">
    <property type="term" value="C:cell outer membrane"/>
    <property type="evidence" value="ECO:0007669"/>
    <property type="project" value="UniProtKB-SubCell"/>
</dbReference>
<dbReference type="Pfam" id="PF07980">
    <property type="entry name" value="SusD_RagB"/>
    <property type="match status" value="1"/>
</dbReference>
<reference evidence="8 9" key="1">
    <citation type="submission" date="2019-01" db="EMBL/GenBank/DDBJ databases">
        <title>Filimonas sp. strain TTM-71.</title>
        <authorList>
            <person name="Chen W.-M."/>
        </authorList>
    </citation>
    <scope>NUCLEOTIDE SEQUENCE [LARGE SCALE GENOMIC DNA]</scope>
    <source>
        <strain evidence="8 9">TTM-71</strain>
    </source>
</reference>
<evidence type="ECO:0000313" key="9">
    <source>
        <dbReference type="Proteomes" id="UP000290545"/>
    </source>
</evidence>